<dbReference type="InterPro" id="IPR028916">
    <property type="entry name" value="Tox-GHH_dom"/>
</dbReference>
<feature type="compositionally biased region" description="Low complexity" evidence="4">
    <location>
        <begin position="326"/>
        <end position="339"/>
    </location>
</feature>
<dbReference type="GO" id="GO:0008045">
    <property type="term" value="P:motor neuron axon guidance"/>
    <property type="evidence" value="ECO:0007669"/>
    <property type="project" value="TreeGrafter"/>
</dbReference>
<dbReference type="AlphaFoldDB" id="A0A9C6WW46"/>
<feature type="region of interest" description="Disordered" evidence="4">
    <location>
        <begin position="326"/>
        <end position="351"/>
    </location>
</feature>
<feature type="region of interest" description="Disordered" evidence="4">
    <location>
        <begin position="1"/>
        <end position="45"/>
    </location>
</feature>
<organism evidence="6 7">
    <name type="scientific">Frankliniella occidentalis</name>
    <name type="common">Western flower thrips</name>
    <name type="synonym">Euthrips occidentalis</name>
    <dbReference type="NCBI Taxonomy" id="133901"/>
    <lineage>
        <taxon>Eukaryota</taxon>
        <taxon>Metazoa</taxon>
        <taxon>Ecdysozoa</taxon>
        <taxon>Arthropoda</taxon>
        <taxon>Hexapoda</taxon>
        <taxon>Insecta</taxon>
        <taxon>Pterygota</taxon>
        <taxon>Neoptera</taxon>
        <taxon>Paraneoptera</taxon>
        <taxon>Thysanoptera</taxon>
        <taxon>Terebrantia</taxon>
        <taxon>Thripoidea</taxon>
        <taxon>Thripidae</taxon>
        <taxon>Frankliniella</taxon>
    </lineage>
</organism>
<dbReference type="OrthoDB" id="442731at2759"/>
<dbReference type="RefSeq" id="XP_052123676.1">
    <property type="nucleotide sequence ID" value="XM_052267716.1"/>
</dbReference>
<dbReference type="Pfam" id="PF15636">
    <property type="entry name" value="Tox-GHH"/>
    <property type="match status" value="1"/>
</dbReference>
<dbReference type="KEGG" id="foc:127749480"/>
<keyword evidence="2" id="KW-0677">Repeat</keyword>
<keyword evidence="1" id="KW-0245">EGF-like domain</keyword>
<dbReference type="PANTHER" id="PTHR11219">
    <property type="entry name" value="TENEURIN AND N-ACETYLGLUCOSAMINE-1-PHOSPHODIESTER ALPHA-N-ACETYLGLUCOSAMINIDASE"/>
    <property type="match status" value="1"/>
</dbReference>
<dbReference type="PANTHER" id="PTHR11219:SF69">
    <property type="entry name" value="TENEURIN-A"/>
    <property type="match status" value="1"/>
</dbReference>
<reference evidence="7" key="1">
    <citation type="submission" date="2025-08" db="UniProtKB">
        <authorList>
            <consortium name="RefSeq"/>
        </authorList>
    </citation>
    <scope>IDENTIFICATION</scope>
    <source>
        <tissue evidence="7">Whole organism</tissue>
    </source>
</reference>
<evidence type="ECO:0000313" key="6">
    <source>
        <dbReference type="Proteomes" id="UP000504606"/>
    </source>
</evidence>
<evidence type="ECO:0000313" key="7">
    <source>
        <dbReference type="RefSeq" id="XP_052123676.1"/>
    </source>
</evidence>
<dbReference type="InterPro" id="IPR051216">
    <property type="entry name" value="Teneurin"/>
</dbReference>
<accession>A0A9C6WW46</accession>
<feature type="domain" description="Tox-GHH" evidence="5">
    <location>
        <begin position="220"/>
        <end position="304"/>
    </location>
</feature>
<evidence type="ECO:0000259" key="5">
    <source>
        <dbReference type="Pfam" id="PF15636"/>
    </source>
</evidence>
<protein>
    <submittedName>
        <fullName evidence="7">Teneurin-a-like</fullName>
    </submittedName>
</protein>
<evidence type="ECO:0000256" key="1">
    <source>
        <dbReference type="ARBA" id="ARBA00022536"/>
    </source>
</evidence>
<keyword evidence="6" id="KW-1185">Reference proteome</keyword>
<feature type="compositionally biased region" description="Low complexity" evidence="4">
    <location>
        <begin position="14"/>
        <end position="30"/>
    </location>
</feature>
<sequence>MAPQLYPSGPLGGPQPHLLSPLSPFSSPSPQTVAPSRPSMAVGAQDGPPLSVVSGFLSHLSERLLSDRLSVSGWPSAAAPAHTRRTWPPNNPLQTFRIGSAFEPPFGRGIIVSRTSQGQAVINSVPSANPIYRDVFTSVFNGSYMLDVLLLVHGASQDTLFFVQPRVERAGEDKAQLKRLGGSVNTTFHEKTGDKEKIIDLKIHTQTAVINLRYGTTPEKEKQRILHHAKMSAVRKAWHREQEAIRSGLAGSGSGLGSAVEWSASEQDEILKTGQAAAYEGEFIHDIFRYPELAEDPYNVRFVKKNAGDEPGASAKRKRSASSVSLASALAAGEEGPPADSWWRPCTEPPC</sequence>
<dbReference type="Proteomes" id="UP000504606">
    <property type="component" value="Unplaced"/>
</dbReference>
<gene>
    <name evidence="7" type="primary">LOC127749480</name>
</gene>
<evidence type="ECO:0000256" key="4">
    <source>
        <dbReference type="SAM" id="MobiDB-lite"/>
    </source>
</evidence>
<name>A0A9C6WW46_FRAOC</name>
<keyword evidence="3" id="KW-1015">Disulfide bond</keyword>
<evidence type="ECO:0000256" key="2">
    <source>
        <dbReference type="ARBA" id="ARBA00022737"/>
    </source>
</evidence>
<dbReference type="GeneID" id="127749480"/>
<proteinExistence type="predicted"/>
<evidence type="ECO:0000256" key="3">
    <source>
        <dbReference type="ARBA" id="ARBA00023157"/>
    </source>
</evidence>